<comment type="caution">
    <text evidence="3">The sequence shown here is derived from an EMBL/GenBank/DDBJ whole genome shotgun (WGS) entry which is preliminary data.</text>
</comment>
<evidence type="ECO:0000256" key="1">
    <source>
        <dbReference type="ARBA" id="ARBA00023002"/>
    </source>
</evidence>
<keyword evidence="1" id="KW-0560">Oxidoreductase</keyword>
<dbReference type="InterPro" id="IPR013131">
    <property type="entry name" value="Mannitol_DH_N"/>
</dbReference>
<comment type="catalytic activity">
    <reaction evidence="2">
        <text>D-mannitol 1-phosphate + NAD(+) = beta-D-fructose 6-phosphate + NADH + H(+)</text>
        <dbReference type="Rhea" id="RHEA:19661"/>
        <dbReference type="ChEBI" id="CHEBI:15378"/>
        <dbReference type="ChEBI" id="CHEBI:57540"/>
        <dbReference type="ChEBI" id="CHEBI:57634"/>
        <dbReference type="ChEBI" id="CHEBI:57945"/>
        <dbReference type="ChEBI" id="CHEBI:61381"/>
        <dbReference type="EC" id="1.1.1.17"/>
    </reaction>
</comment>
<proteinExistence type="predicted"/>
<dbReference type="PANTHER" id="PTHR43362">
    <property type="entry name" value="MANNITOL DEHYDROGENASE DSF1-RELATED"/>
    <property type="match status" value="1"/>
</dbReference>
<dbReference type="RefSeq" id="WP_002353540.1">
    <property type="nucleotide sequence ID" value="NZ_CP012447.1"/>
</dbReference>
<evidence type="ECO:0000313" key="4">
    <source>
        <dbReference type="Proteomes" id="UP000469871"/>
    </source>
</evidence>
<dbReference type="Pfam" id="PF08125">
    <property type="entry name" value="Mannitol_dh_C"/>
    <property type="match status" value="1"/>
</dbReference>
<evidence type="ECO:0000256" key="2">
    <source>
        <dbReference type="ARBA" id="ARBA00048615"/>
    </source>
</evidence>
<evidence type="ECO:0000313" key="3">
    <source>
        <dbReference type="EMBL" id="KAB7576144.1"/>
    </source>
</evidence>
<sequence>MVSIKNWQNSIEEFNEMQILLPCFDVKEVKQEGQQHPVWLHFGGGNLYRGFHAEIAQCLADQNELETGVVVCETFDEEVVEKAYHDYNNDILEIVMSGDGELKKRLLAVTADSLYCNPKNIADYQRVVKYFEDPKLQFTTFTITEKGYSLKDSKGQFFSVVKADIKSGPSNPQHTMSIVTSLLYSRFNAGELPIAMVSTDNFSQNGQRFQDSIFTIAEAWQKEGYVSEKFIAYLKDKEKVTFPWSMIDRITPNPSENVKEDLLMMGLEDLDIIHTKKHTNIAAFTNTEVVHYLVIEDSFPNGRPKLEKAGVIMTDRETVDKADIMKVTTSLNPLHTALAVTGCLLGYQSISAEMQDDDLVGLIKGIGYLEGLPVVENPGIIDPKQFIDEVINKRLPNPYIPDTPQRIATDTSQKVAIRYGETIKKYVEKDGNAENLTFIPIAIAAWLRYLLAVDDQGENFVPSPDPLLVELQDKLSVLKLGEQDPSNIHCAVQEILENKEIFGLDLYQVGVGKKTEKIFCEMLVGPQAVRKTINKYITEVGGK</sequence>
<dbReference type="InterPro" id="IPR050988">
    <property type="entry name" value="Mannitol_DH/Oxidoreductase"/>
</dbReference>
<dbReference type="InterPro" id="IPR013118">
    <property type="entry name" value="Mannitol_DH_C"/>
</dbReference>
<dbReference type="GO" id="GO:0008926">
    <property type="term" value="F:mannitol-1-phosphate 5-dehydrogenase activity"/>
    <property type="evidence" value="ECO:0007669"/>
    <property type="project" value="UniProtKB-EC"/>
</dbReference>
<dbReference type="SUPFAM" id="SSF51735">
    <property type="entry name" value="NAD(P)-binding Rossmann-fold domains"/>
    <property type="match status" value="1"/>
</dbReference>
<accession>A0A7V8C6J9</accession>
<organism evidence="3 4">
    <name type="scientific">Enterococcus faecium</name>
    <name type="common">Streptococcus faecium</name>
    <dbReference type="NCBI Taxonomy" id="1352"/>
    <lineage>
        <taxon>Bacteria</taxon>
        <taxon>Bacillati</taxon>
        <taxon>Bacillota</taxon>
        <taxon>Bacilli</taxon>
        <taxon>Lactobacillales</taxon>
        <taxon>Enterococcaceae</taxon>
        <taxon>Enterococcus</taxon>
    </lineage>
</organism>
<dbReference type="Proteomes" id="UP000469871">
    <property type="component" value="Unassembled WGS sequence"/>
</dbReference>
<name>A0A7V8C6J9_ENTFC</name>
<dbReference type="AlphaFoldDB" id="A0A7V8C6J9"/>
<protein>
    <submittedName>
        <fullName evidence="3">Mannitol dehydrogenase family protein</fullName>
    </submittedName>
</protein>
<dbReference type="InterPro" id="IPR036291">
    <property type="entry name" value="NAD(P)-bd_dom_sf"/>
</dbReference>
<dbReference type="InterPro" id="IPR008927">
    <property type="entry name" value="6-PGluconate_DH-like_C_sf"/>
</dbReference>
<gene>
    <name evidence="3" type="ORF">GBM73_01910</name>
</gene>
<dbReference type="Gene3D" id="3.40.50.720">
    <property type="entry name" value="NAD(P)-binding Rossmann-like Domain"/>
    <property type="match status" value="1"/>
</dbReference>
<reference evidence="3 4" key="1">
    <citation type="submission" date="2019-10" db="EMBL/GenBank/DDBJ databases">
        <title>Evolutionary dynamics of vancomycin-resistant Enterococcus faecium during gastrointestinal tract colonization and bloodstream infection in immunocompromised pediatric patients.</title>
        <authorList>
            <person name="Chilambi G.S."/>
            <person name="Nordstrom H.R."/>
            <person name="Evans D.R."/>
            <person name="Ferrolino J."/>
            <person name="Hayden R.T."/>
            <person name="Maron G.M."/>
            <person name="Vo A.N."/>
            <person name="Gilmore M.S."/>
            <person name="Wolf J."/>
            <person name="Rosch J.W."/>
            <person name="Van Tyne D."/>
        </authorList>
    </citation>
    <scope>NUCLEOTIDE SEQUENCE [LARGE SCALE GENOMIC DNA]</scope>
    <source>
        <strain evidence="3 4">VRECG27</strain>
    </source>
</reference>
<dbReference type="Gene3D" id="1.10.1040.10">
    <property type="entry name" value="N-(1-d-carboxylethyl)-l-norvaline Dehydrogenase, domain 2"/>
    <property type="match status" value="1"/>
</dbReference>
<dbReference type="PANTHER" id="PTHR43362:SF1">
    <property type="entry name" value="MANNITOL DEHYDROGENASE 2-RELATED"/>
    <property type="match status" value="1"/>
</dbReference>
<dbReference type="Pfam" id="PF01232">
    <property type="entry name" value="Mannitol_dh"/>
    <property type="match status" value="1"/>
</dbReference>
<dbReference type="SUPFAM" id="SSF48179">
    <property type="entry name" value="6-phosphogluconate dehydrogenase C-terminal domain-like"/>
    <property type="match status" value="1"/>
</dbReference>
<dbReference type="EMBL" id="WEFP01000001">
    <property type="protein sequence ID" value="KAB7576144.1"/>
    <property type="molecule type" value="Genomic_DNA"/>
</dbReference>
<dbReference type="InterPro" id="IPR013328">
    <property type="entry name" value="6PGD_dom2"/>
</dbReference>